<keyword evidence="2" id="KW-1185">Reference proteome</keyword>
<accession>A0ABW1FMQ9</accession>
<reference evidence="2" key="1">
    <citation type="journal article" date="2019" name="Int. J. Syst. Evol. Microbiol.">
        <title>The Global Catalogue of Microorganisms (GCM) 10K type strain sequencing project: providing services to taxonomists for standard genome sequencing and annotation.</title>
        <authorList>
            <consortium name="The Broad Institute Genomics Platform"/>
            <consortium name="The Broad Institute Genome Sequencing Center for Infectious Disease"/>
            <person name="Wu L."/>
            <person name="Ma J."/>
        </authorList>
    </citation>
    <scope>NUCLEOTIDE SEQUENCE [LARGE SCALE GENOMIC DNA]</scope>
    <source>
        <strain evidence="2">CGMCC 1.15809</strain>
    </source>
</reference>
<gene>
    <name evidence="1" type="ORF">ACFP3M_17085</name>
</gene>
<name>A0ABW1FMQ9_9ACTN</name>
<dbReference type="RefSeq" id="WP_345089041.1">
    <property type="nucleotide sequence ID" value="NZ_BAAAWG010000015.1"/>
</dbReference>
<dbReference type="Proteomes" id="UP001596241">
    <property type="component" value="Unassembled WGS sequence"/>
</dbReference>
<proteinExistence type="predicted"/>
<protein>
    <submittedName>
        <fullName evidence="1">Uncharacterized protein</fullName>
    </submittedName>
</protein>
<dbReference type="EMBL" id="JBHSPW010000007">
    <property type="protein sequence ID" value="MFC5894529.1"/>
    <property type="molecule type" value="Genomic_DNA"/>
</dbReference>
<evidence type="ECO:0000313" key="1">
    <source>
        <dbReference type="EMBL" id="MFC5894529.1"/>
    </source>
</evidence>
<sequence length="97" mass="11141">MKIPPRITRRINQDFPQEERATILQLLEEVIESAGRGIPILEERVAAAILLHSRGNFERFAQATDLAQHDWRDLLMAVDGMAHEGWEQHIDREFGAP</sequence>
<organism evidence="1 2">
    <name type="scientific">Streptomyces ramulosus</name>
    <dbReference type="NCBI Taxonomy" id="47762"/>
    <lineage>
        <taxon>Bacteria</taxon>
        <taxon>Bacillati</taxon>
        <taxon>Actinomycetota</taxon>
        <taxon>Actinomycetes</taxon>
        <taxon>Kitasatosporales</taxon>
        <taxon>Streptomycetaceae</taxon>
        <taxon>Streptomyces</taxon>
    </lineage>
</organism>
<evidence type="ECO:0000313" key="2">
    <source>
        <dbReference type="Proteomes" id="UP001596241"/>
    </source>
</evidence>
<comment type="caution">
    <text evidence="1">The sequence shown here is derived from an EMBL/GenBank/DDBJ whole genome shotgun (WGS) entry which is preliminary data.</text>
</comment>